<dbReference type="GO" id="GO:0006094">
    <property type="term" value="P:gluconeogenesis"/>
    <property type="evidence" value="ECO:0007669"/>
    <property type="project" value="InterPro"/>
</dbReference>
<dbReference type="EMBL" id="BNJK01000001">
    <property type="protein sequence ID" value="GHO91355.1"/>
    <property type="molecule type" value="Genomic_DNA"/>
</dbReference>
<comment type="similarity">
    <text evidence="2 8">Belongs to the FBPase class 2 family.</text>
</comment>
<evidence type="ECO:0000313" key="12">
    <source>
        <dbReference type="Proteomes" id="UP000597444"/>
    </source>
</evidence>
<dbReference type="AlphaFoldDB" id="A0A8J3IF25"/>
<dbReference type="Proteomes" id="UP000597444">
    <property type="component" value="Unassembled WGS sequence"/>
</dbReference>
<dbReference type="GO" id="GO:0042132">
    <property type="term" value="F:fructose 1,6-bisphosphate 1-phosphatase activity"/>
    <property type="evidence" value="ECO:0007669"/>
    <property type="project" value="UniProtKB-EC"/>
</dbReference>
<evidence type="ECO:0000256" key="8">
    <source>
        <dbReference type="PIRNR" id="PIRNR004532"/>
    </source>
</evidence>
<gene>
    <name evidence="11" type="ORF">KSF_014030</name>
</gene>
<keyword evidence="5 9" id="KW-0464">Manganese</keyword>
<proteinExistence type="inferred from homology"/>
<dbReference type="RefSeq" id="WP_220202254.1">
    <property type="nucleotide sequence ID" value="NZ_BNJK01000001.1"/>
</dbReference>
<accession>A0A8J3IF25</accession>
<evidence type="ECO:0000256" key="4">
    <source>
        <dbReference type="ARBA" id="ARBA00022801"/>
    </source>
</evidence>
<dbReference type="PIRSF" id="PIRSF004532">
    <property type="entry name" value="GlpX"/>
    <property type="match status" value="1"/>
</dbReference>
<evidence type="ECO:0000256" key="3">
    <source>
        <dbReference type="ARBA" id="ARBA00022723"/>
    </source>
</evidence>
<dbReference type="GO" id="GO:0005829">
    <property type="term" value="C:cytosol"/>
    <property type="evidence" value="ECO:0007669"/>
    <property type="project" value="TreeGrafter"/>
</dbReference>
<dbReference type="Gene3D" id="3.40.190.90">
    <property type="match status" value="1"/>
</dbReference>
<feature type="binding site" evidence="10">
    <location>
        <position position="131"/>
    </location>
    <ligand>
        <name>substrate</name>
    </ligand>
</feature>
<evidence type="ECO:0000256" key="5">
    <source>
        <dbReference type="ARBA" id="ARBA00023211"/>
    </source>
</evidence>
<keyword evidence="3 9" id="KW-0479">Metal-binding</keyword>
<evidence type="ECO:0000313" key="11">
    <source>
        <dbReference type="EMBL" id="GHO91355.1"/>
    </source>
</evidence>
<reference evidence="11" key="1">
    <citation type="submission" date="2020-10" db="EMBL/GenBank/DDBJ databases">
        <title>Taxonomic study of unclassified bacteria belonging to the class Ktedonobacteria.</title>
        <authorList>
            <person name="Yabe S."/>
            <person name="Wang C.M."/>
            <person name="Zheng Y."/>
            <person name="Sakai Y."/>
            <person name="Cavaletti L."/>
            <person name="Monciardini P."/>
            <person name="Donadio S."/>
        </authorList>
    </citation>
    <scope>NUCLEOTIDE SEQUENCE</scope>
    <source>
        <strain evidence="11">ID150040</strain>
    </source>
</reference>
<dbReference type="FunFam" id="3.40.190.90:FF:000001">
    <property type="entry name" value="Fructose-1,6-bisphosphatase"/>
    <property type="match status" value="1"/>
</dbReference>
<evidence type="ECO:0000256" key="9">
    <source>
        <dbReference type="PIRSR" id="PIRSR004532-1"/>
    </source>
</evidence>
<feature type="binding site" evidence="10">
    <location>
        <begin position="198"/>
        <end position="200"/>
    </location>
    <ligand>
        <name>substrate</name>
    </ligand>
</feature>
<feature type="binding site" evidence="9">
    <location>
        <position position="226"/>
    </location>
    <ligand>
        <name>Mn(2+)</name>
        <dbReference type="ChEBI" id="CHEBI:29035"/>
        <label>2</label>
    </ligand>
</feature>
<comment type="pathway">
    <text evidence="7">Carbohydrate biosynthesis.</text>
</comment>
<protein>
    <recommendedName>
        <fullName evidence="8">Fructose-1,6-bisphosphatase</fullName>
    </recommendedName>
</protein>
<organism evidence="11 12">
    <name type="scientific">Reticulibacter mediterranei</name>
    <dbReference type="NCBI Taxonomy" id="2778369"/>
    <lineage>
        <taxon>Bacteria</taxon>
        <taxon>Bacillati</taxon>
        <taxon>Chloroflexota</taxon>
        <taxon>Ktedonobacteria</taxon>
        <taxon>Ktedonobacterales</taxon>
        <taxon>Reticulibacteraceae</taxon>
        <taxon>Reticulibacter</taxon>
    </lineage>
</organism>
<name>A0A8J3IF25_9CHLR</name>
<dbReference type="SUPFAM" id="SSF56655">
    <property type="entry name" value="Carbohydrate phosphatase"/>
    <property type="match status" value="1"/>
</dbReference>
<comment type="catalytic activity">
    <reaction evidence="1">
        <text>beta-D-fructose 1,6-bisphosphate + H2O = beta-D-fructose 6-phosphate + phosphate</text>
        <dbReference type="Rhea" id="RHEA:11064"/>
        <dbReference type="ChEBI" id="CHEBI:15377"/>
        <dbReference type="ChEBI" id="CHEBI:32966"/>
        <dbReference type="ChEBI" id="CHEBI:43474"/>
        <dbReference type="ChEBI" id="CHEBI:57634"/>
        <dbReference type="EC" id="3.1.3.11"/>
    </reaction>
</comment>
<dbReference type="PANTHER" id="PTHR30447:SF0">
    <property type="entry name" value="FRUCTOSE-1,6-BISPHOSPHATASE 1 CLASS 2-RELATED"/>
    <property type="match status" value="1"/>
</dbReference>
<keyword evidence="6 8" id="KW-0119">Carbohydrate metabolism</keyword>
<feature type="binding site" evidence="9">
    <location>
        <position position="67"/>
    </location>
    <ligand>
        <name>Mn(2+)</name>
        <dbReference type="ChEBI" id="CHEBI:29035"/>
        <label>1</label>
    </ligand>
</feature>
<feature type="binding site" evidence="10">
    <location>
        <begin position="98"/>
        <end position="100"/>
    </location>
    <ligand>
        <name>substrate</name>
    </ligand>
</feature>
<evidence type="ECO:0000256" key="6">
    <source>
        <dbReference type="ARBA" id="ARBA00023277"/>
    </source>
</evidence>
<evidence type="ECO:0000256" key="1">
    <source>
        <dbReference type="ARBA" id="ARBA00001273"/>
    </source>
</evidence>
<dbReference type="InterPro" id="IPR004464">
    <property type="entry name" value="FBPase_class-2/SBPase"/>
</dbReference>
<dbReference type="Pfam" id="PF03320">
    <property type="entry name" value="FBPase_glpX"/>
    <property type="match status" value="1"/>
</dbReference>
<feature type="binding site" evidence="10">
    <location>
        <position position="223"/>
    </location>
    <ligand>
        <name>substrate</name>
    </ligand>
</feature>
<comment type="caution">
    <text evidence="11">The sequence shown here is derived from an EMBL/GenBank/DDBJ whole genome shotgun (WGS) entry which is preliminary data.</text>
</comment>
<evidence type="ECO:0000256" key="2">
    <source>
        <dbReference type="ARBA" id="ARBA00008989"/>
    </source>
</evidence>
<dbReference type="PANTHER" id="PTHR30447">
    <property type="entry name" value="FRUCTOSE-1,6-BISPHOSPHATASE CLASS 2"/>
    <property type="match status" value="1"/>
</dbReference>
<dbReference type="GO" id="GO:0030388">
    <property type="term" value="P:fructose 1,6-bisphosphate metabolic process"/>
    <property type="evidence" value="ECO:0007669"/>
    <property type="project" value="TreeGrafter"/>
</dbReference>
<evidence type="ECO:0000256" key="10">
    <source>
        <dbReference type="PIRSR" id="PIRSR004532-2"/>
    </source>
</evidence>
<dbReference type="Gene3D" id="3.30.540.10">
    <property type="entry name" value="Fructose-1,6-Bisphosphatase, subunit A, domain 1"/>
    <property type="match status" value="1"/>
</dbReference>
<dbReference type="GO" id="GO:0046872">
    <property type="term" value="F:metal ion binding"/>
    <property type="evidence" value="ECO:0007669"/>
    <property type="project" value="UniProtKB-KW"/>
</dbReference>
<sequence>MEPRFDVVQVTNRNLAMELVRVTEAAALSAGRWMGKGNKEMVDQAAVDAMRQALDGVDMSGVVVIGEGEKDEAPMLYIGEQVGNGNQPEVDVAVDPVDGTRPLSQGVPGALAVVAIAERGSMYAAPPGVFYMEKIAVGPALKHVIDINAPVAVNLDRIARVREAHIDDLTVVILDRPRHQEIIRQIREIGARIRLISDGDVAAAIQAAMEDYTGVDVLMGIGGAPEAVLAAAALKCIGGEIQCKIWPRNDEERERFKQDGIDLNQVYRTDDLVKGNDVSFAATGISGGELLDGVKYFGWGARTSSVMMRSRSGTIRYIQARHQWRRKSQVMPHPPLQEAAE</sequence>
<comment type="cofactor">
    <cofactor evidence="9">
        <name>Mn(2+)</name>
        <dbReference type="ChEBI" id="CHEBI:29035"/>
    </cofactor>
</comment>
<dbReference type="CDD" id="cd01516">
    <property type="entry name" value="FBPase_glpX"/>
    <property type="match status" value="1"/>
</dbReference>
<feature type="binding site" evidence="10">
    <location>
        <begin position="176"/>
        <end position="178"/>
    </location>
    <ligand>
        <name>substrate</name>
    </ligand>
</feature>
<feature type="binding site" evidence="9">
    <location>
        <position position="98"/>
    </location>
    <ligand>
        <name>Mn(2+)</name>
        <dbReference type="ChEBI" id="CHEBI:29035"/>
        <label>2</label>
    </ligand>
</feature>
<keyword evidence="4" id="KW-0378">Hydrolase</keyword>
<feature type="binding site" evidence="9">
    <location>
        <position position="43"/>
    </location>
    <ligand>
        <name>Mn(2+)</name>
        <dbReference type="ChEBI" id="CHEBI:29035"/>
        <label>1</label>
    </ligand>
</feature>
<dbReference type="NCBIfam" id="TIGR00330">
    <property type="entry name" value="glpX"/>
    <property type="match status" value="1"/>
</dbReference>
<dbReference type="GO" id="GO:0006071">
    <property type="term" value="P:glycerol metabolic process"/>
    <property type="evidence" value="ECO:0007669"/>
    <property type="project" value="InterPro"/>
</dbReference>
<keyword evidence="12" id="KW-1185">Reference proteome</keyword>
<evidence type="ECO:0000256" key="7">
    <source>
        <dbReference type="ARBA" id="ARBA00024331"/>
    </source>
</evidence>
<feature type="binding site" evidence="9">
    <location>
        <position position="95"/>
    </location>
    <ligand>
        <name>Mn(2+)</name>
        <dbReference type="ChEBI" id="CHEBI:29035"/>
        <label>2</label>
    </ligand>
</feature>